<dbReference type="GO" id="GO:0004430">
    <property type="term" value="F:1-phosphatidylinositol 4-kinase activity"/>
    <property type="evidence" value="ECO:0007669"/>
    <property type="project" value="UniProtKB-UniRule"/>
</dbReference>
<comment type="catalytic activity">
    <reaction evidence="9">
        <text>a 1,2-diacyl-sn-glycero-3-phospho-(1D-myo-inositol) + ATP = a 1,2-diacyl-sn-glycero-3-phospho-(1D-myo-inositol 4-phosphate) + ADP + H(+)</text>
        <dbReference type="Rhea" id="RHEA:19877"/>
        <dbReference type="ChEBI" id="CHEBI:15378"/>
        <dbReference type="ChEBI" id="CHEBI:30616"/>
        <dbReference type="ChEBI" id="CHEBI:57880"/>
        <dbReference type="ChEBI" id="CHEBI:58178"/>
        <dbReference type="ChEBI" id="CHEBI:456216"/>
        <dbReference type="EC" id="2.7.1.67"/>
    </reaction>
</comment>
<sequence>MENYIKDKLSEICGGSGTDDIQNSMSYIAFSFVKGVLKVASEDTMNSDTGESSSIIIPDVCLVSNSGSGSYQQQAQLHRESQPLLTHMDSVDSHHIPWNNITDDPEYADVIYQAERAIEGGILPLRIVQGSSGSYFVRNLEGKTIGVFKPKDEEPYGRHNPKWTKWLQKTCCPCCFGRSCLVPNQGYLSEAGASLIDTKLKLNVVPKTKVVRLAADSFNYPAYKRKWMTAKREINERVSAQFHGRRVFQPRGLPTKIGSFQLFVEGYSDADVLLKQIDHDSLTEEVSQQFQRKFERLVVLDYIIRNTDRNNGNWLIKYDKTACDRDRLLHSLSSPQLQEQKENIDSNHAVGDISSIPITTTEFVTSPSQVSTVTSSPKVEIDLAAIDNGLAFPFKHPDEWRTYPFHWAWLPQAKIPFSDEIKQLILPFLSDMNYVEHELCDEIQRLFALDKDSERRTVERQLSVMRGQILNLAQALRDGKSPFQLVQMPGVVVERLGQTTKQFKQKFSDRYPLFSWF</sequence>
<dbReference type="GO" id="GO:0007032">
    <property type="term" value="P:endosome organization"/>
    <property type="evidence" value="ECO:0007669"/>
    <property type="project" value="TreeGrafter"/>
</dbReference>
<dbReference type="GO" id="GO:0005765">
    <property type="term" value="C:lysosomal membrane"/>
    <property type="evidence" value="ECO:0007669"/>
    <property type="project" value="TreeGrafter"/>
</dbReference>
<dbReference type="GO" id="GO:0005768">
    <property type="term" value="C:endosome"/>
    <property type="evidence" value="ECO:0007669"/>
    <property type="project" value="TreeGrafter"/>
</dbReference>
<dbReference type="GO" id="GO:0007030">
    <property type="term" value="P:Golgi organization"/>
    <property type="evidence" value="ECO:0007669"/>
    <property type="project" value="TreeGrafter"/>
</dbReference>
<dbReference type="GO" id="GO:0005524">
    <property type="term" value="F:ATP binding"/>
    <property type="evidence" value="ECO:0007669"/>
    <property type="project" value="UniProtKB-UniRule"/>
</dbReference>
<dbReference type="EMBL" id="CAJOBC010002107">
    <property type="protein sequence ID" value="CAF3715874.1"/>
    <property type="molecule type" value="Genomic_DNA"/>
</dbReference>
<dbReference type="GO" id="GO:0005802">
    <property type="term" value="C:trans-Golgi network"/>
    <property type="evidence" value="ECO:0007669"/>
    <property type="project" value="TreeGrafter"/>
</dbReference>
<comment type="subcellular location">
    <subcellularLocation>
        <location evidence="1">Cell membrane</location>
    </subcellularLocation>
    <subcellularLocation>
        <location evidence="9">Membrane</location>
        <topology evidence="9">Peripheral membrane protein</topology>
    </subcellularLocation>
</comment>
<dbReference type="PANTHER" id="PTHR12865">
    <property type="entry name" value="PHOSPHATIDYLINOSITOL 4-KINASE TYPE-II"/>
    <property type="match status" value="1"/>
</dbReference>
<keyword evidence="13" id="KW-1185">Reference proteome</keyword>
<evidence type="ECO:0000313" key="11">
    <source>
        <dbReference type="EMBL" id="CAF0939159.1"/>
    </source>
</evidence>
<comment type="caution">
    <text evidence="11">The sequence shown here is derived from an EMBL/GenBank/DDBJ whole genome shotgun (WGS) entry which is preliminary data.</text>
</comment>
<comment type="similarity">
    <text evidence="2 9">Belongs to the PI3/PI4-kinase family. Type II PI4K subfamily.</text>
</comment>
<evidence type="ECO:0000256" key="5">
    <source>
        <dbReference type="ARBA" id="ARBA00022741"/>
    </source>
</evidence>
<organism evidence="11 13">
    <name type="scientific">Didymodactylos carnosus</name>
    <dbReference type="NCBI Taxonomy" id="1234261"/>
    <lineage>
        <taxon>Eukaryota</taxon>
        <taxon>Metazoa</taxon>
        <taxon>Spiralia</taxon>
        <taxon>Gnathifera</taxon>
        <taxon>Rotifera</taxon>
        <taxon>Eurotatoria</taxon>
        <taxon>Bdelloidea</taxon>
        <taxon>Philodinida</taxon>
        <taxon>Philodinidae</taxon>
        <taxon>Didymodactylos</taxon>
    </lineage>
</organism>
<dbReference type="EMBL" id="CAJNOQ010002108">
    <property type="protein sequence ID" value="CAF0939159.1"/>
    <property type="molecule type" value="Genomic_DNA"/>
</dbReference>
<evidence type="ECO:0000259" key="10">
    <source>
        <dbReference type="PROSITE" id="PS50290"/>
    </source>
</evidence>
<dbReference type="InterPro" id="IPR039756">
    <property type="entry name" value="Lsb6/PI4K2"/>
</dbReference>
<dbReference type="GO" id="GO:0046854">
    <property type="term" value="P:phosphatidylinositol phosphate biosynthetic process"/>
    <property type="evidence" value="ECO:0007669"/>
    <property type="project" value="UniProtKB-UniRule"/>
</dbReference>
<keyword evidence="4 9" id="KW-0808">Transferase</keyword>
<evidence type="ECO:0000256" key="2">
    <source>
        <dbReference type="ARBA" id="ARBA00008941"/>
    </source>
</evidence>
<name>A0A814CCY3_9BILA</name>
<keyword evidence="6 9" id="KW-0418">Kinase</keyword>
<gene>
    <name evidence="11" type="ORF">GPM918_LOCUS10612</name>
    <name evidence="12" type="ORF">SRO942_LOCUS10610</name>
</gene>
<dbReference type="GO" id="GO:0005886">
    <property type="term" value="C:plasma membrane"/>
    <property type="evidence" value="ECO:0007669"/>
    <property type="project" value="UniProtKB-SubCell"/>
</dbReference>
<proteinExistence type="inferred from homology"/>
<dbReference type="Gene3D" id="1.10.1070.20">
    <property type="match status" value="1"/>
</dbReference>
<dbReference type="OrthoDB" id="3349449at2759"/>
<evidence type="ECO:0000256" key="1">
    <source>
        <dbReference type="ARBA" id="ARBA00004236"/>
    </source>
</evidence>
<evidence type="ECO:0000256" key="7">
    <source>
        <dbReference type="ARBA" id="ARBA00022840"/>
    </source>
</evidence>
<evidence type="ECO:0000256" key="3">
    <source>
        <dbReference type="ARBA" id="ARBA00022475"/>
    </source>
</evidence>
<accession>A0A814CCY3</accession>
<dbReference type="InterPro" id="IPR000403">
    <property type="entry name" value="PI3/4_kinase_cat_dom"/>
</dbReference>
<dbReference type="AlphaFoldDB" id="A0A814CCY3"/>
<dbReference type="Pfam" id="PF00454">
    <property type="entry name" value="PI3_PI4_kinase"/>
    <property type="match status" value="1"/>
</dbReference>
<dbReference type="PANTHER" id="PTHR12865:SF1">
    <property type="entry name" value="PHOSPHATIDYLINOSITOL 4-KINASE TYPE 2"/>
    <property type="match status" value="1"/>
</dbReference>
<keyword evidence="8 9" id="KW-0472">Membrane</keyword>
<keyword evidence="3" id="KW-1003">Cell membrane</keyword>
<evidence type="ECO:0000256" key="8">
    <source>
        <dbReference type="ARBA" id="ARBA00023136"/>
    </source>
</evidence>
<evidence type="ECO:0000256" key="4">
    <source>
        <dbReference type="ARBA" id="ARBA00022679"/>
    </source>
</evidence>
<protein>
    <recommendedName>
        <fullName evidence="9">Phosphatidylinositol 4-kinase type 2</fullName>
        <ecNumber evidence="9">2.7.1.67</ecNumber>
    </recommendedName>
</protein>
<dbReference type="EC" id="2.7.1.67" evidence="9"/>
<evidence type="ECO:0000256" key="6">
    <source>
        <dbReference type="ARBA" id="ARBA00022777"/>
    </source>
</evidence>
<evidence type="ECO:0000313" key="12">
    <source>
        <dbReference type="EMBL" id="CAF3715874.1"/>
    </source>
</evidence>
<dbReference type="Proteomes" id="UP000681722">
    <property type="component" value="Unassembled WGS sequence"/>
</dbReference>
<reference evidence="11" key="1">
    <citation type="submission" date="2021-02" db="EMBL/GenBank/DDBJ databases">
        <authorList>
            <person name="Nowell W R."/>
        </authorList>
    </citation>
    <scope>NUCLEOTIDE SEQUENCE</scope>
</reference>
<evidence type="ECO:0000256" key="9">
    <source>
        <dbReference type="RuleBase" id="RU367084"/>
    </source>
</evidence>
<keyword evidence="5 9" id="KW-0547">Nucleotide-binding</keyword>
<feature type="domain" description="PI3K/PI4K catalytic" evidence="10">
    <location>
        <begin position="121"/>
        <end position="495"/>
    </location>
</feature>
<keyword evidence="7 9" id="KW-0067">ATP-binding</keyword>
<dbReference type="Proteomes" id="UP000663829">
    <property type="component" value="Unassembled WGS sequence"/>
</dbReference>
<dbReference type="PROSITE" id="PS50290">
    <property type="entry name" value="PI3_4_KINASE_3"/>
    <property type="match status" value="1"/>
</dbReference>
<evidence type="ECO:0000313" key="13">
    <source>
        <dbReference type="Proteomes" id="UP000663829"/>
    </source>
</evidence>